<dbReference type="Pfam" id="PF00933">
    <property type="entry name" value="Glyco_hydro_3"/>
    <property type="match status" value="1"/>
</dbReference>
<dbReference type="GeneID" id="2875306"/>
<dbReference type="SUPFAM" id="SSF51445">
    <property type="entry name" value="(Trans)glycosidases"/>
    <property type="match status" value="1"/>
</dbReference>
<dbReference type="InterPro" id="IPR050288">
    <property type="entry name" value="Cellulose_deg_GH3"/>
</dbReference>
<accession>Q5BA31</accession>
<proteinExistence type="inferred from homology"/>
<keyword evidence="10" id="KW-0624">Polysaccharide degradation</keyword>
<dbReference type="AlphaFoldDB" id="Q5BA31"/>
<evidence type="ECO:0000256" key="7">
    <source>
        <dbReference type="ARBA" id="ARBA00023180"/>
    </source>
</evidence>
<dbReference type="UniPathway" id="UPA00696"/>
<keyword evidence="5" id="KW-0378">Hydrolase</keyword>
<protein>
    <recommendedName>
        <fullName evidence="4">beta-glucosidase</fullName>
        <ecNumber evidence="4">3.2.1.21</ecNumber>
    </recommendedName>
</protein>
<dbReference type="PANTHER" id="PTHR42715">
    <property type="entry name" value="BETA-GLUCOSIDASE"/>
    <property type="match status" value="1"/>
</dbReference>
<evidence type="ECO:0000256" key="8">
    <source>
        <dbReference type="ARBA" id="ARBA00023277"/>
    </source>
</evidence>
<dbReference type="eggNOG" id="ENOG502QR4D">
    <property type="taxonomic scope" value="Eukaryota"/>
</dbReference>
<dbReference type="InterPro" id="IPR001764">
    <property type="entry name" value="Glyco_hydro_3_N"/>
</dbReference>
<dbReference type="EC" id="3.2.1.21" evidence="4"/>
<evidence type="ECO:0000256" key="9">
    <source>
        <dbReference type="ARBA" id="ARBA00023295"/>
    </source>
</evidence>
<evidence type="ECO:0000313" key="12">
    <source>
        <dbReference type="EMBL" id="CBF87174.1"/>
    </source>
</evidence>
<dbReference type="InParanoid" id="Q5BA31"/>
<comment type="catalytic activity">
    <reaction evidence="1">
        <text>Hydrolysis of terminal, non-reducing beta-D-glucosyl residues with release of beta-D-glucose.</text>
        <dbReference type="EC" id="3.2.1.21"/>
    </reaction>
</comment>
<evidence type="ECO:0000259" key="11">
    <source>
        <dbReference type="Pfam" id="PF00933"/>
    </source>
</evidence>
<keyword evidence="13" id="KW-1185">Reference proteome</keyword>
<dbReference type="InterPro" id="IPR017853">
    <property type="entry name" value="GH"/>
</dbReference>
<reference evidence="13" key="1">
    <citation type="journal article" date="2005" name="Nature">
        <title>Sequencing of Aspergillus nidulans and comparative analysis with A. fumigatus and A. oryzae.</title>
        <authorList>
            <person name="Galagan J.E."/>
            <person name="Calvo S.E."/>
            <person name="Cuomo C."/>
            <person name="Ma L.J."/>
            <person name="Wortman J.R."/>
            <person name="Batzoglou S."/>
            <person name="Lee S.I."/>
            <person name="Basturkmen M."/>
            <person name="Spevak C.C."/>
            <person name="Clutterbuck J."/>
            <person name="Kapitonov V."/>
            <person name="Jurka J."/>
            <person name="Scazzocchio C."/>
            <person name="Farman M."/>
            <person name="Butler J."/>
            <person name="Purcell S."/>
            <person name="Harris S."/>
            <person name="Braus G.H."/>
            <person name="Draht O."/>
            <person name="Busch S."/>
            <person name="D'Enfert C."/>
            <person name="Bouchier C."/>
            <person name="Goldman G.H."/>
            <person name="Bell-Pedersen D."/>
            <person name="Griffiths-Jones S."/>
            <person name="Doonan J.H."/>
            <person name="Yu J."/>
            <person name="Vienken K."/>
            <person name="Pain A."/>
            <person name="Freitag M."/>
            <person name="Selker E.U."/>
            <person name="Archer D.B."/>
            <person name="Penalva M.A."/>
            <person name="Oakley B.R."/>
            <person name="Momany M."/>
            <person name="Tanaka T."/>
            <person name="Kumagai T."/>
            <person name="Asai K."/>
            <person name="Machida M."/>
            <person name="Nierman W.C."/>
            <person name="Denning D.W."/>
            <person name="Caddick M."/>
            <person name="Hynes M."/>
            <person name="Paoletti M."/>
            <person name="Fischer R."/>
            <person name="Miller B."/>
            <person name="Dyer P."/>
            <person name="Sachs M.S."/>
            <person name="Osmani S.A."/>
            <person name="Birren B.W."/>
        </authorList>
    </citation>
    <scope>NUCLEOTIDE SEQUENCE [LARGE SCALE GENOMIC DNA]</scope>
    <source>
        <strain evidence="13">FGSC A4 / ATCC 38163 / CBS 112.46 / NRRL 194 / M139</strain>
    </source>
</reference>
<dbReference type="OrthoDB" id="47059at2759"/>
<dbReference type="KEGG" id="ani:ANIA_02599"/>
<evidence type="ECO:0000256" key="4">
    <source>
        <dbReference type="ARBA" id="ARBA00012744"/>
    </source>
</evidence>
<name>Q5BA31_EMENI</name>
<accession>C8VKL9</accession>
<evidence type="ECO:0000256" key="2">
    <source>
        <dbReference type="ARBA" id="ARBA00004987"/>
    </source>
</evidence>
<dbReference type="EMBL" id="BN001307">
    <property type="protein sequence ID" value="CBF87174.1"/>
    <property type="molecule type" value="Genomic_DNA"/>
</dbReference>
<dbReference type="Proteomes" id="UP000000560">
    <property type="component" value="Chromosome VII"/>
</dbReference>
<feature type="domain" description="Glycoside hydrolase family 3 N-terminal" evidence="11">
    <location>
        <begin position="83"/>
        <end position="160"/>
    </location>
</feature>
<dbReference type="Gene3D" id="3.40.50.1700">
    <property type="entry name" value="Glycoside hydrolase family 3 C-terminal domain"/>
    <property type="match status" value="1"/>
</dbReference>
<dbReference type="PROSITE" id="PS00775">
    <property type="entry name" value="GLYCOSYL_HYDROL_F3"/>
    <property type="match status" value="1"/>
</dbReference>
<keyword evidence="6" id="KW-0136">Cellulose degradation</keyword>
<organism evidence="12 13">
    <name type="scientific">Emericella nidulans (strain FGSC A4 / ATCC 38163 / CBS 112.46 / NRRL 194 / M139)</name>
    <name type="common">Aspergillus nidulans</name>
    <dbReference type="NCBI Taxonomy" id="227321"/>
    <lineage>
        <taxon>Eukaryota</taxon>
        <taxon>Fungi</taxon>
        <taxon>Dikarya</taxon>
        <taxon>Ascomycota</taxon>
        <taxon>Pezizomycotina</taxon>
        <taxon>Eurotiomycetes</taxon>
        <taxon>Eurotiomycetidae</taxon>
        <taxon>Eurotiales</taxon>
        <taxon>Aspergillaceae</taxon>
        <taxon>Aspergillus</taxon>
        <taxon>Aspergillus subgen. Nidulantes</taxon>
    </lineage>
</organism>
<keyword evidence="7" id="KW-0325">Glycoprotein</keyword>
<dbReference type="PANTHER" id="PTHR42715:SF3">
    <property type="entry name" value="BETA-GLUCOSIDASE B-RELATED"/>
    <property type="match status" value="1"/>
</dbReference>
<reference evidence="13" key="2">
    <citation type="journal article" date="2009" name="Fungal Genet. Biol.">
        <title>The 2008 update of the Aspergillus nidulans genome annotation: a community effort.</title>
        <authorList>
            <person name="Wortman J.R."/>
            <person name="Gilsenan J.M."/>
            <person name="Joardar V."/>
            <person name="Deegan J."/>
            <person name="Clutterbuck J."/>
            <person name="Andersen M.R."/>
            <person name="Archer D."/>
            <person name="Bencina M."/>
            <person name="Braus G."/>
            <person name="Coutinho P."/>
            <person name="von Dohren H."/>
            <person name="Doonan J."/>
            <person name="Driessen A.J."/>
            <person name="Durek P."/>
            <person name="Espeso E."/>
            <person name="Fekete E."/>
            <person name="Flipphi M."/>
            <person name="Estrada C.G."/>
            <person name="Geysens S."/>
            <person name="Goldman G."/>
            <person name="de Groot P.W."/>
            <person name="Hansen K."/>
            <person name="Harris S.D."/>
            <person name="Heinekamp T."/>
            <person name="Helmstaedt K."/>
            <person name="Henrissat B."/>
            <person name="Hofmann G."/>
            <person name="Homan T."/>
            <person name="Horio T."/>
            <person name="Horiuchi H."/>
            <person name="James S."/>
            <person name="Jones M."/>
            <person name="Karaffa L."/>
            <person name="Karanyi Z."/>
            <person name="Kato M."/>
            <person name="Keller N."/>
            <person name="Kelly D.E."/>
            <person name="Kiel J.A."/>
            <person name="Kim J.M."/>
            <person name="van der Klei I.J."/>
            <person name="Klis F.M."/>
            <person name="Kovalchuk A."/>
            <person name="Krasevec N."/>
            <person name="Kubicek C.P."/>
            <person name="Liu B."/>
            <person name="Maccabe A."/>
            <person name="Meyer V."/>
            <person name="Mirabito P."/>
            <person name="Miskei M."/>
            <person name="Mos M."/>
            <person name="Mullins J."/>
            <person name="Nelson D.R."/>
            <person name="Nielsen J."/>
            <person name="Oakley B.R."/>
            <person name="Osmani S.A."/>
            <person name="Pakula T."/>
            <person name="Paszewski A."/>
            <person name="Paulsen I."/>
            <person name="Pilsyk S."/>
            <person name="Pocsi I."/>
            <person name="Punt P.J."/>
            <person name="Ram A.F."/>
            <person name="Ren Q."/>
            <person name="Robellet X."/>
            <person name="Robson G."/>
            <person name="Seiboth B."/>
            <person name="van Solingen P."/>
            <person name="Specht T."/>
            <person name="Sun J."/>
            <person name="Taheri-Talesh N."/>
            <person name="Takeshita N."/>
            <person name="Ussery D."/>
            <person name="vanKuyk P.A."/>
            <person name="Visser H."/>
            <person name="van de Vondervoort P.J."/>
            <person name="de Vries R.P."/>
            <person name="Walton J."/>
            <person name="Xiang X."/>
            <person name="Xiong Y."/>
            <person name="Zeng A.P."/>
            <person name="Brandt B.W."/>
            <person name="Cornell M.J."/>
            <person name="van den Hondel C.A."/>
            <person name="Visser J."/>
            <person name="Oliver S.G."/>
            <person name="Turner G."/>
        </authorList>
    </citation>
    <scope>GENOME REANNOTATION</scope>
    <source>
        <strain evidence="13">FGSC A4 / ATCC 38163 / CBS 112.46 / NRRL 194 / M139</strain>
    </source>
</reference>
<dbReference type="InterPro" id="IPR036962">
    <property type="entry name" value="Glyco_hydro_3_N_sf"/>
</dbReference>
<evidence type="ECO:0000256" key="10">
    <source>
        <dbReference type="ARBA" id="ARBA00023326"/>
    </source>
</evidence>
<dbReference type="Gene3D" id="3.20.20.300">
    <property type="entry name" value="Glycoside hydrolase, family 3, N-terminal domain"/>
    <property type="match status" value="1"/>
</dbReference>
<dbReference type="HOGENOM" id="CLU_717676_0_0_1"/>
<evidence type="ECO:0000256" key="1">
    <source>
        <dbReference type="ARBA" id="ARBA00000448"/>
    </source>
</evidence>
<dbReference type="GO" id="GO:0009251">
    <property type="term" value="P:glucan catabolic process"/>
    <property type="evidence" value="ECO:0000318"/>
    <property type="project" value="GO_Central"/>
</dbReference>
<sequence>MNKPEGTRIDATRAQVIPARQTAMMTDMKKRPILPRVILPQQKLVKAMEGSRKLSFQGTTSEPYNRALMGWASFLQRRHVTLNASSEILSDILRREWNWNGLVISDWGATNTVGPSLKAGMDLEMPGPPLKRTEEAVKEAIKNGEVSVEQAEGSARRLLHLLQRAERFEDASDVAEALPLRPLNPPKKLAIVGPNAKRTVADGGGSAYIKAPYWASVLESLKAEFGPRGTDCPSCGVQGIGPSKLFVDGKELASESGKRQPDGELFCTYGSDPTNCPCFRFTCIQTTTLAASQTALRIFENSEIKAGEACVAELEIDAYSLGVFDALVNRWAIDAVAEFDIVVSTQTLAMRLWLAKLGFQKKSLWCILYKRLFSKDPLFFPLAVN</sequence>
<dbReference type="VEuPathDB" id="FungiDB:AN2599"/>
<dbReference type="InterPro" id="IPR036881">
    <property type="entry name" value="Glyco_hydro_3_C_sf"/>
</dbReference>
<evidence type="ECO:0000256" key="6">
    <source>
        <dbReference type="ARBA" id="ARBA00023001"/>
    </source>
</evidence>
<gene>
    <name evidence="12" type="ORF">ANIA_02599</name>
</gene>
<dbReference type="RefSeq" id="XP_660203.1">
    <property type="nucleotide sequence ID" value="XM_655111.1"/>
</dbReference>
<evidence type="ECO:0000256" key="5">
    <source>
        <dbReference type="ARBA" id="ARBA00022801"/>
    </source>
</evidence>
<keyword evidence="9" id="KW-0326">Glycosidase</keyword>
<comment type="pathway">
    <text evidence="2">Glycan metabolism; cellulose degradation.</text>
</comment>
<dbReference type="STRING" id="227321.Q5BA31"/>
<keyword evidence="8" id="KW-0119">Carbohydrate metabolism</keyword>
<evidence type="ECO:0000313" key="13">
    <source>
        <dbReference type="Proteomes" id="UP000000560"/>
    </source>
</evidence>
<dbReference type="GO" id="GO:0008422">
    <property type="term" value="F:beta-glucosidase activity"/>
    <property type="evidence" value="ECO:0000318"/>
    <property type="project" value="GO_Central"/>
</dbReference>
<dbReference type="GO" id="GO:0030245">
    <property type="term" value="P:cellulose catabolic process"/>
    <property type="evidence" value="ECO:0007669"/>
    <property type="project" value="UniProtKB-UniPathway"/>
</dbReference>
<comment type="similarity">
    <text evidence="3">Belongs to the glycosyl hydrolase 3 family.</text>
</comment>
<dbReference type="InterPro" id="IPR019800">
    <property type="entry name" value="Glyco_hydro_3_AS"/>
</dbReference>
<evidence type="ECO:0000256" key="3">
    <source>
        <dbReference type="ARBA" id="ARBA00005336"/>
    </source>
</evidence>